<evidence type="ECO:0000256" key="1">
    <source>
        <dbReference type="ARBA" id="ARBA00008791"/>
    </source>
</evidence>
<reference evidence="3 4" key="1">
    <citation type="submission" date="2019-07" db="EMBL/GenBank/DDBJ databases">
        <title>Whole genome shotgun sequence of Deinococcus cellulosilyticus NBRC 106333.</title>
        <authorList>
            <person name="Hosoyama A."/>
            <person name="Uohara A."/>
            <person name="Ohji S."/>
            <person name="Ichikawa N."/>
        </authorList>
    </citation>
    <scope>NUCLEOTIDE SEQUENCE [LARGE SCALE GENOMIC DNA]</scope>
    <source>
        <strain evidence="3 4">NBRC 106333</strain>
    </source>
</reference>
<comment type="caution">
    <text evidence="3">The sequence shown here is derived from an EMBL/GenBank/DDBJ whole genome shotgun (WGS) entry which is preliminary data.</text>
</comment>
<dbReference type="InterPro" id="IPR006015">
    <property type="entry name" value="Universal_stress_UspA"/>
</dbReference>
<feature type="domain" description="UspA" evidence="2">
    <location>
        <begin position="2"/>
        <end position="137"/>
    </location>
</feature>
<comment type="similarity">
    <text evidence="1">Belongs to the universal stress protein A family.</text>
</comment>
<evidence type="ECO:0000313" key="4">
    <source>
        <dbReference type="Proteomes" id="UP000321306"/>
    </source>
</evidence>
<proteinExistence type="inferred from homology"/>
<organism evidence="3 4">
    <name type="scientific">Deinococcus cellulosilyticus (strain DSM 18568 / NBRC 106333 / KACC 11606 / 5516J-15)</name>
    <dbReference type="NCBI Taxonomy" id="1223518"/>
    <lineage>
        <taxon>Bacteria</taxon>
        <taxon>Thermotogati</taxon>
        <taxon>Deinococcota</taxon>
        <taxon>Deinococci</taxon>
        <taxon>Deinococcales</taxon>
        <taxon>Deinococcaceae</taxon>
        <taxon>Deinococcus</taxon>
    </lineage>
</organism>
<accession>A0A511MYU2</accession>
<evidence type="ECO:0000313" key="3">
    <source>
        <dbReference type="EMBL" id="GEM45775.1"/>
    </source>
</evidence>
<dbReference type="AlphaFoldDB" id="A0A511MYU2"/>
<dbReference type="Pfam" id="PF00582">
    <property type="entry name" value="Usp"/>
    <property type="match status" value="1"/>
</dbReference>
<dbReference type="PRINTS" id="PR01438">
    <property type="entry name" value="UNVRSLSTRESS"/>
</dbReference>
<dbReference type="CDD" id="cd00293">
    <property type="entry name" value="USP-like"/>
    <property type="match status" value="1"/>
</dbReference>
<sequence length="140" mass="15746">MTRILVPTDFSEGAHRALKLARELMPNAEIKLLHVFNPNVRSLPYQSSLGEQANHDAIQKHFQDEVLSQFEEAQRERMELEVVVGQPVDAIIEAAQSFGADFIFMGTHARKGLNLFFLGSVAQGVMQRTHVPVMVVPHRD</sequence>
<dbReference type="OrthoDB" id="9777884at2"/>
<dbReference type="PANTHER" id="PTHR46268">
    <property type="entry name" value="STRESS RESPONSE PROTEIN NHAX"/>
    <property type="match status" value="1"/>
</dbReference>
<dbReference type="PANTHER" id="PTHR46268:SF6">
    <property type="entry name" value="UNIVERSAL STRESS PROTEIN UP12"/>
    <property type="match status" value="1"/>
</dbReference>
<dbReference type="Proteomes" id="UP000321306">
    <property type="component" value="Unassembled WGS sequence"/>
</dbReference>
<dbReference type="InterPro" id="IPR014729">
    <property type="entry name" value="Rossmann-like_a/b/a_fold"/>
</dbReference>
<protein>
    <recommendedName>
        <fullName evidence="2">UspA domain-containing protein</fullName>
    </recommendedName>
</protein>
<dbReference type="Gene3D" id="3.40.50.620">
    <property type="entry name" value="HUPs"/>
    <property type="match status" value="1"/>
</dbReference>
<keyword evidence="4" id="KW-1185">Reference proteome</keyword>
<dbReference type="InterPro" id="IPR006016">
    <property type="entry name" value="UspA"/>
</dbReference>
<name>A0A511MYU2_DEIC1</name>
<dbReference type="EMBL" id="BJXB01000005">
    <property type="protein sequence ID" value="GEM45775.1"/>
    <property type="molecule type" value="Genomic_DNA"/>
</dbReference>
<gene>
    <name evidence="3" type="ORF">DC3_14100</name>
</gene>
<dbReference type="SUPFAM" id="SSF52402">
    <property type="entry name" value="Adenine nucleotide alpha hydrolases-like"/>
    <property type="match status" value="1"/>
</dbReference>
<dbReference type="RefSeq" id="WP_146883375.1">
    <property type="nucleotide sequence ID" value="NZ_BJXB01000005.1"/>
</dbReference>
<evidence type="ECO:0000259" key="2">
    <source>
        <dbReference type="Pfam" id="PF00582"/>
    </source>
</evidence>